<organism evidence="3 4">
    <name type="scientific">Novosphingobium rhizovicinum</name>
    <dbReference type="NCBI Taxonomy" id="3228928"/>
    <lineage>
        <taxon>Bacteria</taxon>
        <taxon>Pseudomonadati</taxon>
        <taxon>Pseudomonadota</taxon>
        <taxon>Alphaproteobacteria</taxon>
        <taxon>Sphingomonadales</taxon>
        <taxon>Sphingomonadaceae</taxon>
        <taxon>Novosphingobium</taxon>
    </lineage>
</organism>
<keyword evidence="4" id="KW-1185">Reference proteome</keyword>
<feature type="domain" description="Fumarylacetoacetase-like C-terminal" evidence="2">
    <location>
        <begin position="27"/>
        <end position="223"/>
    </location>
</feature>
<protein>
    <submittedName>
        <fullName evidence="3">Fumarylacetoacetate hydrolase family protein</fullName>
    </submittedName>
</protein>
<dbReference type="EMBL" id="JBFNXR010000019">
    <property type="protein sequence ID" value="MEW9854394.1"/>
    <property type="molecule type" value="Genomic_DNA"/>
</dbReference>
<dbReference type="SUPFAM" id="SSF56529">
    <property type="entry name" value="FAH"/>
    <property type="match status" value="1"/>
</dbReference>
<dbReference type="Pfam" id="PF01557">
    <property type="entry name" value="FAA_hydrolase"/>
    <property type="match status" value="1"/>
</dbReference>
<keyword evidence="3" id="KW-0378">Hydrolase</keyword>
<keyword evidence="1" id="KW-0479">Metal-binding</keyword>
<dbReference type="GO" id="GO:0016787">
    <property type="term" value="F:hydrolase activity"/>
    <property type="evidence" value="ECO:0007669"/>
    <property type="project" value="UniProtKB-KW"/>
</dbReference>
<accession>A0ABV3RAS1</accession>
<dbReference type="PANTHER" id="PTHR11820:SF90">
    <property type="entry name" value="FLUTATHIONE S-TRANSFERASE"/>
    <property type="match status" value="1"/>
</dbReference>
<gene>
    <name evidence="3" type="ORF">ABUH87_04255</name>
</gene>
<dbReference type="InterPro" id="IPR011234">
    <property type="entry name" value="Fumarylacetoacetase-like_C"/>
</dbReference>
<evidence type="ECO:0000259" key="2">
    <source>
        <dbReference type="Pfam" id="PF01557"/>
    </source>
</evidence>
<proteinExistence type="predicted"/>
<reference evidence="3 4" key="1">
    <citation type="submission" date="2024-06" db="EMBL/GenBank/DDBJ databases">
        <title>Novosphingobium rhizovicinus M1R2S20.</title>
        <authorList>
            <person name="Sun J.-Q."/>
        </authorList>
    </citation>
    <scope>NUCLEOTIDE SEQUENCE [LARGE SCALE GENOMIC DNA]</scope>
    <source>
        <strain evidence="3 4">M1R2S20</strain>
    </source>
</reference>
<dbReference type="Proteomes" id="UP001556118">
    <property type="component" value="Unassembled WGS sequence"/>
</dbReference>
<dbReference type="RefSeq" id="WP_367770036.1">
    <property type="nucleotide sequence ID" value="NZ_JBFNXR010000019.1"/>
</dbReference>
<evidence type="ECO:0000313" key="4">
    <source>
        <dbReference type="Proteomes" id="UP001556118"/>
    </source>
</evidence>
<evidence type="ECO:0000313" key="3">
    <source>
        <dbReference type="EMBL" id="MEW9854394.1"/>
    </source>
</evidence>
<dbReference type="InterPro" id="IPR036663">
    <property type="entry name" value="Fumarylacetoacetase_C_sf"/>
</dbReference>
<sequence length="231" mass="24819">MTLLFDPPSAPVVPIVGADTQFPVRRIFCVGRNYEAHAREMGFAPEREAPIWFTKSPAALCTAGGTIPYPPGTKNCHYEMEFVVALGSAGFRVTSAEAMDLVFGYACGLDLTRRDLQNSAKERGFPWDTGKDFENAAVIGPITRAASFGIPGTQRIFLAQNGTIRQDADLSEMIWGVAELVADLSRMYHLAPGDLIYTGTPAGVGPIAPGDLLEGSIEGLEPITLDISEPE</sequence>
<dbReference type="PANTHER" id="PTHR11820">
    <property type="entry name" value="ACYLPYRUVASE"/>
    <property type="match status" value="1"/>
</dbReference>
<evidence type="ECO:0000256" key="1">
    <source>
        <dbReference type="ARBA" id="ARBA00022723"/>
    </source>
</evidence>
<comment type="caution">
    <text evidence="3">The sequence shown here is derived from an EMBL/GenBank/DDBJ whole genome shotgun (WGS) entry which is preliminary data.</text>
</comment>
<name>A0ABV3RAS1_9SPHN</name>
<dbReference type="Gene3D" id="3.90.850.10">
    <property type="entry name" value="Fumarylacetoacetase-like, C-terminal domain"/>
    <property type="match status" value="1"/>
</dbReference>